<reference evidence="2" key="1">
    <citation type="submission" date="2014-09" db="EMBL/GenBank/DDBJ databases">
        <title>Vibrio variabilis JCM 19239. (C206) whole genome shotgun sequence.</title>
        <authorList>
            <person name="Sawabe T."/>
            <person name="Meirelles P."/>
            <person name="Nakanishi M."/>
            <person name="Sayaka M."/>
            <person name="Hattori M."/>
            <person name="Ohkuma M."/>
        </authorList>
    </citation>
    <scope>NUCLEOTIDE SEQUENCE [LARGE SCALE GENOMIC DNA]</scope>
    <source>
        <strain evidence="2">JCM 19239</strain>
    </source>
</reference>
<name>A0ABQ0JMI2_9VIBR</name>
<dbReference type="EMBL" id="BBMS01000079">
    <property type="protein sequence ID" value="GAL29965.1"/>
    <property type="molecule type" value="Genomic_DNA"/>
</dbReference>
<evidence type="ECO:0000313" key="2">
    <source>
        <dbReference type="Proteomes" id="UP000029223"/>
    </source>
</evidence>
<proteinExistence type="predicted"/>
<sequence length="38" mass="4406">MRGHSLKAIEVAANQILIVNFEELPVIKEEFIKYFLTT</sequence>
<organism evidence="1 2">
    <name type="scientific">Vibrio variabilis</name>
    <dbReference type="NCBI Taxonomy" id="990271"/>
    <lineage>
        <taxon>Bacteria</taxon>
        <taxon>Pseudomonadati</taxon>
        <taxon>Pseudomonadota</taxon>
        <taxon>Gammaproteobacteria</taxon>
        <taxon>Vibrionales</taxon>
        <taxon>Vibrionaceae</taxon>
        <taxon>Vibrio</taxon>
    </lineage>
</organism>
<keyword evidence="2" id="KW-1185">Reference proteome</keyword>
<comment type="caution">
    <text evidence="1">The sequence shown here is derived from an EMBL/GenBank/DDBJ whole genome shotgun (WGS) entry which is preliminary data.</text>
</comment>
<gene>
    <name evidence="1" type="ORF">JCM19239_7834</name>
</gene>
<accession>A0ABQ0JMI2</accession>
<dbReference type="Proteomes" id="UP000029223">
    <property type="component" value="Unassembled WGS sequence"/>
</dbReference>
<protein>
    <submittedName>
        <fullName evidence="1">Uncharacterized protein</fullName>
    </submittedName>
</protein>
<evidence type="ECO:0000313" key="1">
    <source>
        <dbReference type="EMBL" id="GAL29965.1"/>
    </source>
</evidence>